<dbReference type="EMBL" id="CAJPVJ010017770">
    <property type="protein sequence ID" value="CAG2176739.1"/>
    <property type="molecule type" value="Genomic_DNA"/>
</dbReference>
<feature type="domain" description="ATPase AAA-type core" evidence="2">
    <location>
        <begin position="356"/>
        <end position="390"/>
    </location>
</feature>
<protein>
    <recommendedName>
        <fullName evidence="2">ATPase AAA-type core domain-containing protein</fullName>
    </recommendedName>
</protein>
<sequence>MSDRIEGTGGEWEGRQCLDAMSVCLGSLSSLQSQIQLLTPLTTCLASIFNGKRSLERRFRRGDSEVVSVKSDDCVKESVSFESLDVTLNSLKEIFCDKKSRKLLLEEFVFNSSDKSYAKNRIARILVNRILATKREPLRWCTSHTSYSSFDDNKYRAIHALHPQYRLFSKCMASLTLHNYSAIRTFKSKTTTGIGSGSRSRTIDKEQTSIGHMKLGSIFGLKKDKSTSTESDKIKEYLNEDNLSPEDKDKIKIAFAEGYLAAEPKSKTSSKLRVFTVFRDLMGIVLIIAILFSFMGGSFRRVLIGGTNEVHPEDIDVTFDDVKGVDEAKQELQEIVEFLRDPEKFSVLGGKLPKGVLLVGPPGTGKTLLARAVAGEAGVPFFHAAGPEFDEIL</sequence>
<evidence type="ECO:0000259" key="2">
    <source>
        <dbReference type="Pfam" id="PF00004"/>
    </source>
</evidence>
<dbReference type="Proteomes" id="UP000728032">
    <property type="component" value="Unassembled WGS sequence"/>
</dbReference>
<evidence type="ECO:0000313" key="3">
    <source>
        <dbReference type="EMBL" id="CAD7659577.1"/>
    </source>
</evidence>
<keyword evidence="1" id="KW-1133">Transmembrane helix</keyword>
<dbReference type="InterPro" id="IPR027417">
    <property type="entry name" value="P-loop_NTPase"/>
</dbReference>
<dbReference type="GO" id="GO:0007005">
    <property type="term" value="P:mitochondrion organization"/>
    <property type="evidence" value="ECO:0007669"/>
    <property type="project" value="TreeGrafter"/>
</dbReference>
<dbReference type="InterPro" id="IPR003959">
    <property type="entry name" value="ATPase_AAA_core"/>
</dbReference>
<dbReference type="EMBL" id="OC932595">
    <property type="protein sequence ID" value="CAD7659577.1"/>
    <property type="molecule type" value="Genomic_DNA"/>
</dbReference>
<evidence type="ECO:0000313" key="4">
    <source>
        <dbReference type="Proteomes" id="UP000728032"/>
    </source>
</evidence>
<dbReference type="Pfam" id="PF00004">
    <property type="entry name" value="AAA"/>
    <property type="match status" value="1"/>
</dbReference>
<reference evidence="3" key="1">
    <citation type="submission" date="2020-11" db="EMBL/GenBank/DDBJ databases">
        <authorList>
            <person name="Tran Van P."/>
        </authorList>
    </citation>
    <scope>NUCLEOTIDE SEQUENCE</scope>
</reference>
<evidence type="ECO:0000256" key="1">
    <source>
        <dbReference type="SAM" id="Phobius"/>
    </source>
</evidence>
<feature type="non-terminal residue" evidence="3">
    <location>
        <position position="1"/>
    </location>
</feature>
<dbReference type="OrthoDB" id="1413014at2759"/>
<feature type="transmembrane region" description="Helical" evidence="1">
    <location>
        <begin position="274"/>
        <end position="294"/>
    </location>
</feature>
<organism evidence="3">
    <name type="scientific">Oppiella nova</name>
    <dbReference type="NCBI Taxonomy" id="334625"/>
    <lineage>
        <taxon>Eukaryota</taxon>
        <taxon>Metazoa</taxon>
        <taxon>Ecdysozoa</taxon>
        <taxon>Arthropoda</taxon>
        <taxon>Chelicerata</taxon>
        <taxon>Arachnida</taxon>
        <taxon>Acari</taxon>
        <taxon>Acariformes</taxon>
        <taxon>Sarcoptiformes</taxon>
        <taxon>Oribatida</taxon>
        <taxon>Brachypylina</taxon>
        <taxon>Oppioidea</taxon>
        <taxon>Oppiidae</taxon>
        <taxon>Oppiella</taxon>
    </lineage>
</organism>
<dbReference type="GO" id="GO:0004176">
    <property type="term" value="F:ATP-dependent peptidase activity"/>
    <property type="evidence" value="ECO:0007669"/>
    <property type="project" value="TreeGrafter"/>
</dbReference>
<dbReference type="SUPFAM" id="SSF52540">
    <property type="entry name" value="P-loop containing nucleoside triphosphate hydrolases"/>
    <property type="match status" value="1"/>
</dbReference>
<dbReference type="GO" id="GO:0005524">
    <property type="term" value="F:ATP binding"/>
    <property type="evidence" value="ECO:0007669"/>
    <property type="project" value="InterPro"/>
</dbReference>
<proteinExistence type="predicted"/>
<dbReference type="PANTHER" id="PTHR23076">
    <property type="entry name" value="METALLOPROTEASE M41 FTSH"/>
    <property type="match status" value="1"/>
</dbReference>
<accession>A0A7R9QWC3</accession>
<dbReference type="GO" id="GO:0006515">
    <property type="term" value="P:protein quality control for misfolded or incompletely synthesized proteins"/>
    <property type="evidence" value="ECO:0007669"/>
    <property type="project" value="TreeGrafter"/>
</dbReference>
<dbReference type="PANTHER" id="PTHR23076:SF97">
    <property type="entry name" value="ATP-DEPENDENT ZINC METALLOPROTEASE YME1L1"/>
    <property type="match status" value="1"/>
</dbReference>
<gene>
    <name evidence="3" type="ORF">ONB1V03_LOCUS16172</name>
</gene>
<dbReference type="GO" id="GO:0005743">
    <property type="term" value="C:mitochondrial inner membrane"/>
    <property type="evidence" value="ECO:0007669"/>
    <property type="project" value="TreeGrafter"/>
</dbReference>
<keyword evidence="1" id="KW-0812">Transmembrane</keyword>
<dbReference type="AlphaFoldDB" id="A0A7R9QWC3"/>
<keyword evidence="1" id="KW-0472">Membrane</keyword>
<name>A0A7R9QWC3_9ACAR</name>
<keyword evidence="4" id="KW-1185">Reference proteome</keyword>
<dbReference type="GO" id="GO:0016887">
    <property type="term" value="F:ATP hydrolysis activity"/>
    <property type="evidence" value="ECO:0007669"/>
    <property type="project" value="InterPro"/>
</dbReference>
<dbReference type="Gene3D" id="3.40.50.300">
    <property type="entry name" value="P-loop containing nucleotide triphosphate hydrolases"/>
    <property type="match status" value="1"/>
</dbReference>